<gene>
    <name evidence="5" type="ORF">MNBD_GAMMA11-727</name>
</gene>
<dbReference type="InterPro" id="IPR038375">
    <property type="entry name" value="NDUFAF7_sf"/>
</dbReference>
<dbReference type="PANTHER" id="PTHR12049">
    <property type="entry name" value="PROTEIN ARGININE METHYLTRANSFERASE NDUFAF7, MITOCHONDRIAL"/>
    <property type="match status" value="1"/>
</dbReference>
<dbReference type="PANTHER" id="PTHR12049:SF7">
    <property type="entry name" value="PROTEIN ARGININE METHYLTRANSFERASE NDUFAF7, MITOCHONDRIAL"/>
    <property type="match status" value="1"/>
</dbReference>
<organism evidence="5">
    <name type="scientific">hydrothermal vent metagenome</name>
    <dbReference type="NCBI Taxonomy" id="652676"/>
    <lineage>
        <taxon>unclassified sequences</taxon>
        <taxon>metagenomes</taxon>
        <taxon>ecological metagenomes</taxon>
    </lineage>
</organism>
<dbReference type="GO" id="GO:0032259">
    <property type="term" value="P:methylation"/>
    <property type="evidence" value="ECO:0007669"/>
    <property type="project" value="UniProtKB-KW"/>
</dbReference>
<evidence type="ECO:0000256" key="2">
    <source>
        <dbReference type="ARBA" id="ARBA00022603"/>
    </source>
</evidence>
<evidence type="ECO:0000313" key="5">
    <source>
        <dbReference type="EMBL" id="VAW58138.1"/>
    </source>
</evidence>
<dbReference type="AlphaFoldDB" id="A0A3B0WQ25"/>
<sequence length="401" mass="44725">MISLELPEPSKAEVAHSEQLCEHIKQSIQTAGGWLSFEQYMQLALYTPGMGYYSGGLQKFGEQGDFITSPEVSPLFAKSLARPVAALLADISGAKIIEFGAGSGRLAADLLAELANLKQLPVDYYIVELSAELQHRQREALQQQVPELLDRVKWLSHLPENKINAIVLANEVLDAMPVKRFVLKNNRLQELGVENVQPQLQLSYRDADELLSTQIASLGVKHLCINPVDAESASERYAYSSEINVNIKPWIASVANCIKQGAVYLIDYGYPRQEYYSTERVMGTFMGYYQHRAMDAPLWYPGLQDLTAFVDFTEVAEAALEAGFDVDGYTSQGNFLLSCGLADIVEQSAYTTEIERLQILQQMKTLSLPGEMGERFKVMGLSKGLDKNIPGFEMRDLRYSL</sequence>
<dbReference type="InterPro" id="IPR003788">
    <property type="entry name" value="NDUFAF7"/>
</dbReference>
<dbReference type="SUPFAM" id="SSF53335">
    <property type="entry name" value="S-adenosyl-L-methionine-dependent methyltransferases"/>
    <property type="match status" value="1"/>
</dbReference>
<keyword evidence="4" id="KW-0496">Mitochondrion</keyword>
<dbReference type="GO" id="GO:0035243">
    <property type="term" value="F:protein-arginine omega-N symmetric methyltransferase activity"/>
    <property type="evidence" value="ECO:0007669"/>
    <property type="project" value="TreeGrafter"/>
</dbReference>
<dbReference type="EMBL" id="UOFG01000019">
    <property type="protein sequence ID" value="VAW58138.1"/>
    <property type="molecule type" value="Genomic_DNA"/>
</dbReference>
<keyword evidence="3 5" id="KW-0808">Transferase</keyword>
<keyword evidence="2 5" id="KW-0489">Methyltransferase</keyword>
<dbReference type="Pfam" id="PF02636">
    <property type="entry name" value="Methyltransf_28"/>
    <property type="match status" value="1"/>
</dbReference>
<reference evidence="5" key="1">
    <citation type="submission" date="2018-06" db="EMBL/GenBank/DDBJ databases">
        <authorList>
            <person name="Zhirakovskaya E."/>
        </authorList>
    </citation>
    <scope>NUCLEOTIDE SEQUENCE</scope>
</reference>
<evidence type="ECO:0000256" key="3">
    <source>
        <dbReference type="ARBA" id="ARBA00022679"/>
    </source>
</evidence>
<comment type="subcellular location">
    <subcellularLocation>
        <location evidence="1">Mitochondrion</location>
    </subcellularLocation>
</comment>
<protein>
    <submittedName>
        <fullName evidence="5">SAM-dependent methyltransferase, MidA</fullName>
    </submittedName>
</protein>
<dbReference type="GO" id="GO:0005739">
    <property type="term" value="C:mitochondrion"/>
    <property type="evidence" value="ECO:0007669"/>
    <property type="project" value="UniProtKB-SubCell"/>
</dbReference>
<evidence type="ECO:0000256" key="4">
    <source>
        <dbReference type="ARBA" id="ARBA00023128"/>
    </source>
</evidence>
<evidence type="ECO:0000256" key="1">
    <source>
        <dbReference type="ARBA" id="ARBA00004173"/>
    </source>
</evidence>
<accession>A0A3B0WQ25</accession>
<dbReference type="InterPro" id="IPR029063">
    <property type="entry name" value="SAM-dependent_MTases_sf"/>
</dbReference>
<dbReference type="Gene3D" id="3.40.50.12710">
    <property type="match status" value="1"/>
</dbReference>
<name>A0A3B0WQ25_9ZZZZ</name>
<proteinExistence type="predicted"/>